<feature type="non-terminal residue" evidence="2">
    <location>
        <position position="27"/>
    </location>
</feature>
<dbReference type="AlphaFoldDB" id="A0A382B642"/>
<protein>
    <submittedName>
        <fullName evidence="2">Uncharacterized protein</fullName>
    </submittedName>
</protein>
<sequence>MTPDAQLPVAIEHTFDMRENPEESHYS</sequence>
<reference evidence="2" key="1">
    <citation type="submission" date="2018-05" db="EMBL/GenBank/DDBJ databases">
        <authorList>
            <person name="Lanie J.A."/>
            <person name="Ng W.-L."/>
            <person name="Kazmierczak K.M."/>
            <person name="Andrzejewski T.M."/>
            <person name="Davidsen T.M."/>
            <person name="Wayne K.J."/>
            <person name="Tettelin H."/>
            <person name="Glass J.I."/>
            <person name="Rusch D."/>
            <person name="Podicherti R."/>
            <person name="Tsui H.-C.T."/>
            <person name="Winkler M.E."/>
        </authorList>
    </citation>
    <scope>NUCLEOTIDE SEQUENCE</scope>
</reference>
<evidence type="ECO:0000256" key="1">
    <source>
        <dbReference type="SAM" id="MobiDB-lite"/>
    </source>
</evidence>
<feature type="region of interest" description="Disordered" evidence="1">
    <location>
        <begin position="1"/>
        <end position="27"/>
    </location>
</feature>
<accession>A0A382B642</accession>
<gene>
    <name evidence="2" type="ORF">METZ01_LOCUS162013</name>
</gene>
<evidence type="ECO:0000313" key="2">
    <source>
        <dbReference type="EMBL" id="SVB09159.1"/>
    </source>
</evidence>
<name>A0A382B642_9ZZZZ</name>
<feature type="compositionally biased region" description="Basic and acidic residues" evidence="1">
    <location>
        <begin position="13"/>
        <end position="27"/>
    </location>
</feature>
<organism evidence="2">
    <name type="scientific">marine metagenome</name>
    <dbReference type="NCBI Taxonomy" id="408172"/>
    <lineage>
        <taxon>unclassified sequences</taxon>
        <taxon>metagenomes</taxon>
        <taxon>ecological metagenomes</taxon>
    </lineage>
</organism>
<proteinExistence type="predicted"/>
<dbReference type="EMBL" id="UINC01028340">
    <property type="protein sequence ID" value="SVB09159.1"/>
    <property type="molecule type" value="Genomic_DNA"/>
</dbReference>